<dbReference type="AlphaFoldDB" id="G5IN71"/>
<evidence type="ECO:0000256" key="1">
    <source>
        <dbReference type="RuleBase" id="RU000411"/>
    </source>
</evidence>
<accession>G5IN71</accession>
<evidence type="ECO:0000259" key="2">
    <source>
        <dbReference type="SMART" id="SM00093"/>
    </source>
</evidence>
<dbReference type="InterPro" id="IPR042185">
    <property type="entry name" value="Serpin_sf_2"/>
</dbReference>
<evidence type="ECO:0000313" key="4">
    <source>
        <dbReference type="Proteomes" id="UP000005384"/>
    </source>
</evidence>
<dbReference type="EMBL" id="ADLN01000127">
    <property type="protein sequence ID" value="EHI57042.1"/>
    <property type="molecule type" value="Genomic_DNA"/>
</dbReference>
<keyword evidence="4" id="KW-1185">Reference proteome</keyword>
<dbReference type="SUPFAM" id="SSF56574">
    <property type="entry name" value="Serpins"/>
    <property type="match status" value="1"/>
</dbReference>
<sequence length="447" mass="49654">MLAAALILGGCGAKPPAVEQGDSKTETGSEKGVTEVIEPAALEEVTGKDTDEIWEGYRQKLDENEITDSFRAGLDAFAYESAAQILQGAEENVNYSPLSLYYALAMAGAGADGKTFEEISGLLGTKEREELATQSGNIYRYLRYQQGFHEVYQEEYEPGLGEEKKPEILIANSLWADGKMELKPDYVNQLTDQYYASIHRVSFAEDETWKEMGQWIKEKTNGVLEPELTKDEETVLALINTLYYYGSWKNKFPEEATKPDTFTRSDGSEVTADFMNMTVTGYPYREGDGYRASMINTGNNTSMVFVLPDEGRDVSELFATPEKLKEALNGEYETMEVNWKMPKFSFGSSMKLEDTLRRLGAGDMFEVTADFSYMTDAPVLVSSVIQETHIGVDESGVEGAAYTMMALAGCALIEETKVGDMILDRPFLFGIRSDEAGWLFIGVVETP</sequence>
<dbReference type="PANTHER" id="PTHR11461:SF211">
    <property type="entry name" value="GH10112P-RELATED"/>
    <property type="match status" value="1"/>
</dbReference>
<dbReference type="InterPro" id="IPR023796">
    <property type="entry name" value="Serpin_dom"/>
</dbReference>
<comment type="similarity">
    <text evidence="1">Belongs to the serpin family.</text>
</comment>
<evidence type="ECO:0000313" key="3">
    <source>
        <dbReference type="EMBL" id="EHI57042.1"/>
    </source>
</evidence>
<feature type="domain" description="Serpin" evidence="2">
    <location>
        <begin position="79"/>
        <end position="447"/>
    </location>
</feature>
<dbReference type="Gene3D" id="3.30.497.10">
    <property type="entry name" value="Antithrombin, subunit I, domain 2"/>
    <property type="match status" value="1"/>
</dbReference>
<reference evidence="3 4" key="1">
    <citation type="submission" date="2011-08" db="EMBL/GenBank/DDBJ databases">
        <title>The Genome Sequence of Clostridium hathewayi WAL-18680.</title>
        <authorList>
            <consortium name="The Broad Institute Genome Sequencing Platform"/>
            <person name="Earl A."/>
            <person name="Ward D."/>
            <person name="Feldgarden M."/>
            <person name="Gevers D."/>
            <person name="Finegold S.M."/>
            <person name="Summanen P.H."/>
            <person name="Molitoris D.R."/>
            <person name="Song M."/>
            <person name="Daigneault M."/>
            <person name="Allen-Vercoe E."/>
            <person name="Young S.K."/>
            <person name="Zeng Q."/>
            <person name="Gargeya S."/>
            <person name="Fitzgerald M."/>
            <person name="Haas B."/>
            <person name="Abouelleil A."/>
            <person name="Alvarado L."/>
            <person name="Arachchi H.M."/>
            <person name="Berlin A."/>
            <person name="Brown A."/>
            <person name="Chapman S.B."/>
            <person name="Chen Z."/>
            <person name="Dunbar C."/>
            <person name="Freedman E."/>
            <person name="Gearin G."/>
            <person name="Gellesch M."/>
            <person name="Goldberg J."/>
            <person name="Griggs A."/>
            <person name="Gujja S."/>
            <person name="Heiman D."/>
            <person name="Howarth C."/>
            <person name="Larson L."/>
            <person name="Lui A."/>
            <person name="MacDonald P.J.P."/>
            <person name="Montmayeur A."/>
            <person name="Murphy C."/>
            <person name="Neiman D."/>
            <person name="Pearson M."/>
            <person name="Priest M."/>
            <person name="Roberts A."/>
            <person name="Saif S."/>
            <person name="Shea T."/>
            <person name="Shenoy N."/>
            <person name="Sisk P."/>
            <person name="Stolte C."/>
            <person name="Sykes S."/>
            <person name="Wortman J."/>
            <person name="Nusbaum C."/>
            <person name="Birren B."/>
        </authorList>
    </citation>
    <scope>NUCLEOTIDE SEQUENCE [LARGE SCALE GENOMIC DNA]</scope>
    <source>
        <strain evidence="3 4">WAL-18680</strain>
    </source>
</reference>
<dbReference type="GO" id="GO:0005615">
    <property type="term" value="C:extracellular space"/>
    <property type="evidence" value="ECO:0007669"/>
    <property type="project" value="InterPro"/>
</dbReference>
<dbReference type="InterPro" id="IPR042178">
    <property type="entry name" value="Serpin_sf_1"/>
</dbReference>
<dbReference type="SMART" id="SM00093">
    <property type="entry name" value="SERPIN"/>
    <property type="match status" value="1"/>
</dbReference>
<dbReference type="InterPro" id="IPR000215">
    <property type="entry name" value="Serpin_fam"/>
</dbReference>
<dbReference type="HOGENOM" id="CLU_023330_0_3_9"/>
<gene>
    <name evidence="3" type="ORF">HMPREF9473_04949</name>
</gene>
<dbReference type="CDD" id="cd19589">
    <property type="entry name" value="serpin_tengpin-like"/>
    <property type="match status" value="1"/>
</dbReference>
<dbReference type="Gene3D" id="2.30.39.10">
    <property type="entry name" value="Alpha-1-antitrypsin, domain 1"/>
    <property type="match status" value="1"/>
</dbReference>
<protein>
    <recommendedName>
        <fullName evidence="2">Serpin domain-containing protein</fullName>
    </recommendedName>
</protein>
<dbReference type="PANTHER" id="PTHR11461">
    <property type="entry name" value="SERINE PROTEASE INHIBITOR, SERPIN"/>
    <property type="match status" value="1"/>
</dbReference>
<dbReference type="Proteomes" id="UP000005384">
    <property type="component" value="Unassembled WGS sequence"/>
</dbReference>
<proteinExistence type="inferred from homology"/>
<dbReference type="PATRIC" id="fig|742737.3.peg.4933"/>
<dbReference type="Pfam" id="PF00079">
    <property type="entry name" value="Serpin"/>
    <property type="match status" value="1"/>
</dbReference>
<dbReference type="InterPro" id="IPR036186">
    <property type="entry name" value="Serpin_sf"/>
</dbReference>
<comment type="caution">
    <text evidence="3">The sequence shown here is derived from an EMBL/GenBank/DDBJ whole genome shotgun (WGS) entry which is preliminary data.</text>
</comment>
<organism evidence="3 4">
    <name type="scientific">Hungatella hathewayi WAL-18680</name>
    <dbReference type="NCBI Taxonomy" id="742737"/>
    <lineage>
        <taxon>Bacteria</taxon>
        <taxon>Bacillati</taxon>
        <taxon>Bacillota</taxon>
        <taxon>Clostridia</taxon>
        <taxon>Lachnospirales</taxon>
        <taxon>Lachnospiraceae</taxon>
        <taxon>Hungatella</taxon>
    </lineage>
</organism>
<dbReference type="GO" id="GO:0004867">
    <property type="term" value="F:serine-type endopeptidase inhibitor activity"/>
    <property type="evidence" value="ECO:0007669"/>
    <property type="project" value="InterPro"/>
</dbReference>
<name>G5IN71_9FIRM</name>